<gene>
    <name evidence="1" type="ORF">FIBSPDRAFT_905564</name>
</gene>
<feature type="non-terminal residue" evidence="1">
    <location>
        <position position="1"/>
    </location>
</feature>
<reference evidence="1 2" key="1">
    <citation type="journal article" date="2016" name="Mol. Biol. Evol.">
        <title>Comparative Genomics of Early-Diverging Mushroom-Forming Fungi Provides Insights into the Origins of Lignocellulose Decay Capabilities.</title>
        <authorList>
            <person name="Nagy L.G."/>
            <person name="Riley R."/>
            <person name="Tritt A."/>
            <person name="Adam C."/>
            <person name="Daum C."/>
            <person name="Floudas D."/>
            <person name="Sun H."/>
            <person name="Yadav J.S."/>
            <person name="Pangilinan J."/>
            <person name="Larsson K.H."/>
            <person name="Matsuura K."/>
            <person name="Barry K."/>
            <person name="Labutti K."/>
            <person name="Kuo R."/>
            <person name="Ohm R.A."/>
            <person name="Bhattacharya S.S."/>
            <person name="Shirouzu T."/>
            <person name="Yoshinaga Y."/>
            <person name="Martin F.M."/>
            <person name="Grigoriev I.V."/>
            <person name="Hibbett D.S."/>
        </authorList>
    </citation>
    <scope>NUCLEOTIDE SEQUENCE [LARGE SCALE GENOMIC DNA]</scope>
    <source>
        <strain evidence="1 2">CBS 109695</strain>
    </source>
</reference>
<dbReference type="AlphaFoldDB" id="A0A167TBJ2"/>
<protein>
    <submittedName>
        <fullName evidence="1">Uncharacterized protein</fullName>
    </submittedName>
</protein>
<accession>A0A167TBJ2</accession>
<evidence type="ECO:0000313" key="1">
    <source>
        <dbReference type="EMBL" id="KZP02764.1"/>
    </source>
</evidence>
<dbReference type="EMBL" id="KV418326">
    <property type="protein sequence ID" value="KZP02764.1"/>
    <property type="molecule type" value="Genomic_DNA"/>
</dbReference>
<proteinExistence type="predicted"/>
<sequence>VHPLYKSPAVQAAEICGAMADVLTLHEDSRDPIPGDFEQLALQMINLDLQDPNFAFLQHLTFFTVNTDLEIVQDWARDTVPAFPQRGIVQLRTPPLIFYSECILLSLVSGLAYKSAPAELRLKAISQELDVKVKGGTMFSGRTIVRKPAKDV</sequence>
<name>A0A167TBJ2_9AGAM</name>
<evidence type="ECO:0000313" key="2">
    <source>
        <dbReference type="Proteomes" id="UP000076532"/>
    </source>
</evidence>
<organism evidence="1 2">
    <name type="scientific">Athelia psychrophila</name>
    <dbReference type="NCBI Taxonomy" id="1759441"/>
    <lineage>
        <taxon>Eukaryota</taxon>
        <taxon>Fungi</taxon>
        <taxon>Dikarya</taxon>
        <taxon>Basidiomycota</taxon>
        <taxon>Agaricomycotina</taxon>
        <taxon>Agaricomycetes</taxon>
        <taxon>Agaricomycetidae</taxon>
        <taxon>Atheliales</taxon>
        <taxon>Atheliaceae</taxon>
        <taxon>Athelia</taxon>
    </lineage>
</organism>
<keyword evidence="2" id="KW-1185">Reference proteome</keyword>
<dbReference type="Proteomes" id="UP000076532">
    <property type="component" value="Unassembled WGS sequence"/>
</dbReference>